<keyword evidence="6" id="KW-1185">Reference proteome</keyword>
<keyword evidence="2" id="KW-0378">Hydrolase</keyword>
<feature type="region of interest" description="Disordered" evidence="3">
    <location>
        <begin position="877"/>
        <end position="936"/>
    </location>
</feature>
<dbReference type="Pfam" id="PF13976">
    <property type="entry name" value="gag_pre-integrs"/>
    <property type="match status" value="1"/>
</dbReference>
<dbReference type="PROSITE" id="PS50994">
    <property type="entry name" value="INTEGRASE"/>
    <property type="match status" value="1"/>
</dbReference>
<sequence>MKSVIKCTTAKAIWTDLVLAHEGPSNNKDIKIAALRLKFNIFKALEGEKLAQKMVNDSDVEEDTRSSSEFLVDLNIVFHDRVLLANEKRFYKMSGRVRSAKKPIENTKETYFACDKLVSFEDEGVTTVKEFIAIDEDKSSVGKGDSRWGQWVEITMKKDYLKRYLKESGPKVVFGDNSLGDTVGYGLVNYNGITFTRVAYVNGTIFNQNNEVVLIAPKRRDVYVINMSSYNEESNVCFFAKASNSVNWLWHKRLSHLNLKNFNKLARQNFVAGLPSLTFLKDETCLACEKGKHHRASFKTKRSFSISKKMENLNEVRVKELRSDNGTEFRNHKLEEFYDEKEVSQNFSSPCTPTQNGVAERRNKTLIEANKTIPIIFKRHGKIAYDVFRGISPDISYFHVFGCPVHIYNHKDHLGKFNAKANDGFFLGYSLVAKAFKVSNIRREEIEETYHVTFSEDDETISKSSIEGDEINFNENRSFLDDEFVVPRTKVSQCSRNDDYFPYVPIHVPLSINNISIPDNVTPSYIPILQDLNSSDEHPKFTIADDHHVLNEHDDSESIEDLRIAKDQLSPIIEPVSNAEPSPIIISPSTKVGIEPKKLIEALKEEGWIIAMQEELNQFERNKGYNQQDGIDYDKTFAHVARLEAIKIFLAYAAYMGFVVFQMDVKSAFLKGKILEEVYVQQPHGFESSEFPNHVCKLDKALYGLKQAPRAWYQANPKESHLVAVKRIFRYMKGTPNLGLCKARWLCNQLKLNMSLLLDAVLKSSGSKVSCLTMMFSMTRYHFIRDHIFKGDIKLHFVPTELQLVDFFTKPLAESSFTRLVAELGMLNIEKEVLNKKKVPFLKRSENFVPLPPKETVKATLANLGLVDDNDTSISSTDLANSSLSKATTDKKTRKKKSPYSKLKTLNIDKESSPSSQVADTQPAKEPVATADATQSIDAFESADVLGNQPKTTDVEKVHDQIVKENKEDHCATNYGIKSMSHLNEADSDLKYMPGNKIESLYGFEEPKTDDDTMSVHNEEFSKDDENVDDNVIDELVDLDKSKDSTANAFTNKPA</sequence>
<dbReference type="PANTHER" id="PTHR42648:SF32">
    <property type="entry name" value="RIBONUCLEASE H-LIKE DOMAIN, GAG-PRE-INTEGRASE DOMAIN PROTEIN-RELATED"/>
    <property type="match status" value="1"/>
</dbReference>
<gene>
    <name evidence="5" type="ORF">Tco_1058143</name>
</gene>
<dbReference type="InterPro" id="IPR057670">
    <property type="entry name" value="SH3_retrovirus"/>
</dbReference>
<dbReference type="InterPro" id="IPR025724">
    <property type="entry name" value="GAG-pre-integrase_dom"/>
</dbReference>
<dbReference type="Proteomes" id="UP001151760">
    <property type="component" value="Unassembled WGS sequence"/>
</dbReference>
<dbReference type="InterPro" id="IPR039537">
    <property type="entry name" value="Retrotran_Ty1/copia-like"/>
</dbReference>
<comment type="caution">
    <text evidence="5">The sequence shown here is derived from an EMBL/GenBank/DDBJ whole genome shotgun (WGS) entry which is preliminary data.</text>
</comment>
<dbReference type="InterPro" id="IPR012337">
    <property type="entry name" value="RNaseH-like_sf"/>
</dbReference>
<keyword evidence="1" id="KW-0479">Metal-binding</keyword>
<dbReference type="SUPFAM" id="SSF53098">
    <property type="entry name" value="Ribonuclease H-like"/>
    <property type="match status" value="1"/>
</dbReference>
<name>A0ABQ5H8B3_9ASTR</name>
<proteinExistence type="predicted"/>
<reference evidence="5" key="2">
    <citation type="submission" date="2022-01" db="EMBL/GenBank/DDBJ databases">
        <authorList>
            <person name="Yamashiro T."/>
            <person name="Shiraishi A."/>
            <person name="Satake H."/>
            <person name="Nakayama K."/>
        </authorList>
    </citation>
    <scope>NUCLEOTIDE SEQUENCE</scope>
</reference>
<dbReference type="Pfam" id="PF07727">
    <property type="entry name" value="RVT_2"/>
    <property type="match status" value="1"/>
</dbReference>
<dbReference type="InterPro" id="IPR001584">
    <property type="entry name" value="Integrase_cat-core"/>
</dbReference>
<organism evidence="5 6">
    <name type="scientific">Tanacetum coccineum</name>
    <dbReference type="NCBI Taxonomy" id="301880"/>
    <lineage>
        <taxon>Eukaryota</taxon>
        <taxon>Viridiplantae</taxon>
        <taxon>Streptophyta</taxon>
        <taxon>Embryophyta</taxon>
        <taxon>Tracheophyta</taxon>
        <taxon>Spermatophyta</taxon>
        <taxon>Magnoliopsida</taxon>
        <taxon>eudicotyledons</taxon>
        <taxon>Gunneridae</taxon>
        <taxon>Pentapetalae</taxon>
        <taxon>asterids</taxon>
        <taxon>campanulids</taxon>
        <taxon>Asterales</taxon>
        <taxon>Asteraceae</taxon>
        <taxon>Asteroideae</taxon>
        <taxon>Anthemideae</taxon>
        <taxon>Anthemidinae</taxon>
        <taxon>Tanacetum</taxon>
    </lineage>
</organism>
<dbReference type="Pfam" id="PF25597">
    <property type="entry name" value="SH3_retrovirus"/>
    <property type="match status" value="1"/>
</dbReference>
<protein>
    <submittedName>
        <fullName evidence="5">Retrovirus-related pol polyprotein from transposon TNT 1-94</fullName>
    </submittedName>
</protein>
<accession>A0ABQ5H8B3</accession>
<dbReference type="Gene3D" id="3.30.420.10">
    <property type="entry name" value="Ribonuclease H-like superfamily/Ribonuclease H"/>
    <property type="match status" value="1"/>
</dbReference>
<evidence type="ECO:0000259" key="4">
    <source>
        <dbReference type="PROSITE" id="PS50994"/>
    </source>
</evidence>
<dbReference type="EMBL" id="BQNB010019295">
    <property type="protein sequence ID" value="GJT83801.1"/>
    <property type="molecule type" value="Genomic_DNA"/>
</dbReference>
<evidence type="ECO:0000256" key="1">
    <source>
        <dbReference type="ARBA" id="ARBA00022723"/>
    </source>
</evidence>
<evidence type="ECO:0000313" key="5">
    <source>
        <dbReference type="EMBL" id="GJT83801.1"/>
    </source>
</evidence>
<dbReference type="PANTHER" id="PTHR42648">
    <property type="entry name" value="TRANSPOSASE, PUTATIVE-RELATED"/>
    <property type="match status" value="1"/>
</dbReference>
<evidence type="ECO:0000256" key="3">
    <source>
        <dbReference type="SAM" id="MobiDB-lite"/>
    </source>
</evidence>
<dbReference type="InterPro" id="IPR036397">
    <property type="entry name" value="RNaseH_sf"/>
</dbReference>
<evidence type="ECO:0000313" key="6">
    <source>
        <dbReference type="Proteomes" id="UP001151760"/>
    </source>
</evidence>
<feature type="domain" description="Integrase catalytic" evidence="4">
    <location>
        <begin position="319"/>
        <end position="368"/>
    </location>
</feature>
<dbReference type="InterPro" id="IPR013103">
    <property type="entry name" value="RVT_2"/>
</dbReference>
<reference evidence="5" key="1">
    <citation type="journal article" date="2022" name="Int. J. Mol. Sci.">
        <title>Draft Genome of Tanacetum Coccineum: Genomic Comparison of Closely Related Tanacetum-Family Plants.</title>
        <authorList>
            <person name="Yamashiro T."/>
            <person name="Shiraishi A."/>
            <person name="Nakayama K."/>
            <person name="Satake H."/>
        </authorList>
    </citation>
    <scope>NUCLEOTIDE SEQUENCE</scope>
</reference>
<evidence type="ECO:0000256" key="2">
    <source>
        <dbReference type="ARBA" id="ARBA00022801"/>
    </source>
</evidence>